<gene>
    <name evidence="1" type="ORF">HH303_17010</name>
</gene>
<organism evidence="1 2">
    <name type="scientific">Pacificispira spongiicola</name>
    <dbReference type="NCBI Taxonomy" id="2729598"/>
    <lineage>
        <taxon>Bacteria</taxon>
        <taxon>Pseudomonadati</taxon>
        <taxon>Pseudomonadota</taxon>
        <taxon>Alphaproteobacteria</taxon>
        <taxon>Rhodospirillales</taxon>
        <taxon>Rhodospirillaceae</taxon>
        <taxon>Pacificispira</taxon>
    </lineage>
</organism>
<dbReference type="AlphaFoldDB" id="A0A7Y0HI67"/>
<evidence type="ECO:0000313" key="2">
    <source>
        <dbReference type="Proteomes" id="UP000539372"/>
    </source>
</evidence>
<dbReference type="EMBL" id="JABBNT010000005">
    <property type="protein sequence ID" value="NMM46194.1"/>
    <property type="molecule type" value="Genomic_DNA"/>
</dbReference>
<dbReference type="InterPro" id="IPR002060">
    <property type="entry name" value="Squ/phyt_synthse"/>
</dbReference>
<name>A0A7Y0HI67_9PROT</name>
<dbReference type="SUPFAM" id="SSF48576">
    <property type="entry name" value="Terpenoid synthases"/>
    <property type="match status" value="1"/>
</dbReference>
<proteinExistence type="predicted"/>
<dbReference type="Gene3D" id="1.10.600.10">
    <property type="entry name" value="Farnesyl Diphosphate Synthase"/>
    <property type="match status" value="1"/>
</dbReference>
<keyword evidence="2" id="KW-1185">Reference proteome</keyword>
<dbReference type="Pfam" id="PF00494">
    <property type="entry name" value="SQS_PSY"/>
    <property type="match status" value="1"/>
</dbReference>
<sequence>MDRSATDTASQATSLAADLTRRSASNLWFVGRALPSRKRKLFEAAYATMRVVDDFVDDTFLARGPVERAETRQAALSYIDQWEQAAVAALDGYIAETGDPRDDALFDALRIAAVGSDIPCRPWNALAEAMRFDVTEGRLTTWQDFEAYCDGATVAPAAVFLHVLHADATTLHADLTAAALFDKARAMATFCYLVHIQRDFAKDHARGGQLLTVPQECAGGPPLPGSGPDACLPVLTALAERAAVYREMAKVDLAAMSPDLAVRERGILEALFGIYEGLQDDLNRDPMPCEEGRRRVTARLRETLLDRLGLA</sequence>
<dbReference type="Proteomes" id="UP000539372">
    <property type="component" value="Unassembled WGS sequence"/>
</dbReference>
<dbReference type="GO" id="GO:0016765">
    <property type="term" value="F:transferase activity, transferring alkyl or aryl (other than methyl) groups"/>
    <property type="evidence" value="ECO:0007669"/>
    <property type="project" value="UniProtKB-ARBA"/>
</dbReference>
<dbReference type="RefSeq" id="WP_169626570.1">
    <property type="nucleotide sequence ID" value="NZ_JABBNT010000005.1"/>
</dbReference>
<evidence type="ECO:0000313" key="1">
    <source>
        <dbReference type="EMBL" id="NMM46194.1"/>
    </source>
</evidence>
<dbReference type="InterPro" id="IPR008949">
    <property type="entry name" value="Isoprenoid_synthase_dom_sf"/>
</dbReference>
<accession>A0A7Y0HI67</accession>
<protein>
    <submittedName>
        <fullName evidence="1">Squalene/phytoene synthase family protein</fullName>
    </submittedName>
</protein>
<reference evidence="1 2" key="1">
    <citation type="submission" date="2020-04" db="EMBL/GenBank/DDBJ databases">
        <title>Rhodospirillaceae bacterium KN72 isolated from deep sea.</title>
        <authorList>
            <person name="Zhang D.-C."/>
        </authorList>
    </citation>
    <scope>NUCLEOTIDE SEQUENCE [LARGE SCALE GENOMIC DNA]</scope>
    <source>
        <strain evidence="1 2">KN72</strain>
    </source>
</reference>
<comment type="caution">
    <text evidence="1">The sequence shown here is derived from an EMBL/GenBank/DDBJ whole genome shotgun (WGS) entry which is preliminary data.</text>
</comment>
<dbReference type="PANTHER" id="PTHR31480">
    <property type="entry name" value="BIFUNCTIONAL LYCOPENE CYCLASE/PHYTOENE SYNTHASE"/>
    <property type="match status" value="1"/>
</dbReference>